<dbReference type="OrthoDB" id="677997at2759"/>
<dbReference type="InterPro" id="IPR036047">
    <property type="entry name" value="F-box-like_dom_sf"/>
</dbReference>
<evidence type="ECO:0000259" key="1">
    <source>
        <dbReference type="Pfam" id="PF00646"/>
    </source>
</evidence>
<keyword evidence="3" id="KW-1185">Reference proteome</keyword>
<dbReference type="Gene3D" id="1.20.1280.50">
    <property type="match status" value="1"/>
</dbReference>
<dbReference type="InterPro" id="IPR001810">
    <property type="entry name" value="F-box_dom"/>
</dbReference>
<sequence length="133" mass="15360">MAQRRLEVSGVVKDIDRLSALHNAILYSILSLLPTKEVVQTCVLSKRWRDVWCSVPCLDFDETDFCKFIDSVLQFRDGSNVTNFCLTWNVMDDFSPACLWMIMLARHNVEIVDISCNNRSHQVIKFPPNFFGL</sequence>
<proteinExistence type="predicted"/>
<organism evidence="2 3">
    <name type="scientific">Kingdonia uniflora</name>
    <dbReference type="NCBI Taxonomy" id="39325"/>
    <lineage>
        <taxon>Eukaryota</taxon>
        <taxon>Viridiplantae</taxon>
        <taxon>Streptophyta</taxon>
        <taxon>Embryophyta</taxon>
        <taxon>Tracheophyta</taxon>
        <taxon>Spermatophyta</taxon>
        <taxon>Magnoliopsida</taxon>
        <taxon>Ranunculales</taxon>
        <taxon>Circaeasteraceae</taxon>
        <taxon>Kingdonia</taxon>
    </lineage>
</organism>
<dbReference type="PANTHER" id="PTHR34223">
    <property type="entry name" value="OS11G0201299 PROTEIN"/>
    <property type="match status" value="1"/>
</dbReference>
<gene>
    <name evidence="2" type="ORF">GIB67_033131</name>
</gene>
<accession>A0A7J7MNW9</accession>
<evidence type="ECO:0000313" key="3">
    <source>
        <dbReference type="Proteomes" id="UP000541444"/>
    </source>
</evidence>
<reference evidence="2 3" key="1">
    <citation type="journal article" date="2020" name="IScience">
        <title>Genome Sequencing of the Endangered Kingdonia uniflora (Circaeasteraceae, Ranunculales) Reveals Potential Mechanisms of Evolutionary Specialization.</title>
        <authorList>
            <person name="Sun Y."/>
            <person name="Deng T."/>
            <person name="Zhang A."/>
            <person name="Moore M.J."/>
            <person name="Landis J.B."/>
            <person name="Lin N."/>
            <person name="Zhang H."/>
            <person name="Zhang X."/>
            <person name="Huang J."/>
            <person name="Zhang X."/>
            <person name="Sun H."/>
            <person name="Wang H."/>
        </authorList>
    </citation>
    <scope>NUCLEOTIDE SEQUENCE [LARGE SCALE GENOMIC DNA]</scope>
    <source>
        <strain evidence="2">TB1705</strain>
        <tissue evidence="2">Leaf</tissue>
    </source>
</reference>
<dbReference type="Pfam" id="PF00646">
    <property type="entry name" value="F-box"/>
    <property type="match status" value="1"/>
</dbReference>
<dbReference type="CDD" id="cd22160">
    <property type="entry name" value="F-box_AtFBL13-like"/>
    <property type="match status" value="1"/>
</dbReference>
<evidence type="ECO:0000313" key="2">
    <source>
        <dbReference type="EMBL" id="KAF6156586.1"/>
    </source>
</evidence>
<feature type="domain" description="F-box" evidence="1">
    <location>
        <begin position="19"/>
        <end position="57"/>
    </location>
</feature>
<dbReference type="AlphaFoldDB" id="A0A7J7MNW9"/>
<comment type="caution">
    <text evidence="2">The sequence shown here is derived from an EMBL/GenBank/DDBJ whole genome shotgun (WGS) entry which is preliminary data.</text>
</comment>
<dbReference type="SUPFAM" id="SSF81383">
    <property type="entry name" value="F-box domain"/>
    <property type="match status" value="1"/>
</dbReference>
<dbReference type="InterPro" id="IPR053781">
    <property type="entry name" value="F-box_AtFBL13-like"/>
</dbReference>
<dbReference type="Proteomes" id="UP000541444">
    <property type="component" value="Unassembled WGS sequence"/>
</dbReference>
<dbReference type="EMBL" id="JACGCM010001316">
    <property type="protein sequence ID" value="KAF6156586.1"/>
    <property type="molecule type" value="Genomic_DNA"/>
</dbReference>
<dbReference type="InterPro" id="IPR053197">
    <property type="entry name" value="F-box_SCFL_complex_component"/>
</dbReference>
<name>A0A7J7MNW9_9MAGN</name>
<protein>
    <recommendedName>
        <fullName evidence="1">F-box domain-containing protein</fullName>
    </recommendedName>
</protein>